<protein>
    <submittedName>
        <fullName evidence="1">Uncharacterized protein</fullName>
    </submittedName>
</protein>
<evidence type="ECO:0000313" key="1">
    <source>
        <dbReference type="EMBL" id="QQZ49897.1"/>
    </source>
</evidence>
<dbReference type="AlphaFoldDB" id="A0A974P2V6"/>
<reference evidence="1" key="1">
    <citation type="submission" date="2021-01" db="EMBL/GenBank/DDBJ databases">
        <title>Genome sequence of Phenylobacterium sp. 20VBR1 isolated from a valley glaceir, Ny-Alesund, Svalbard.</title>
        <authorList>
            <person name="Thomas F.A."/>
            <person name="Krishnan K.P."/>
            <person name="Sinha R.K."/>
        </authorList>
    </citation>
    <scope>NUCLEOTIDE SEQUENCE</scope>
    <source>
        <strain evidence="1">20VBR1</strain>
    </source>
</reference>
<organism evidence="1">
    <name type="scientific">Phenylobacterium glaciei</name>
    <dbReference type="NCBI Taxonomy" id="2803784"/>
    <lineage>
        <taxon>Bacteria</taxon>
        <taxon>Pseudomonadati</taxon>
        <taxon>Pseudomonadota</taxon>
        <taxon>Alphaproteobacteria</taxon>
        <taxon>Caulobacterales</taxon>
        <taxon>Caulobacteraceae</taxon>
        <taxon>Phenylobacterium</taxon>
    </lineage>
</organism>
<name>A0A974P2V6_9CAUL</name>
<sequence>MALRFENDPRFSFLHLGKTHIPGLPVIHHPVSATAAKPMAMRDALKRLEIDAAMIWSLCLETFSLTAYEAAAAGAAVITGPDSGNIAAFTREGHGLVLPDERSLIAMFESGEILTLARSLRQPPLYNMEFSNLTADLETVS</sequence>
<accession>A0A974P2V6</accession>
<proteinExistence type="predicted"/>
<gene>
    <name evidence="1" type="ORF">JKL49_24860</name>
</gene>
<dbReference type="EMBL" id="CP068570">
    <property type="protein sequence ID" value="QQZ49897.1"/>
    <property type="molecule type" value="Genomic_DNA"/>
</dbReference>